<proteinExistence type="predicted"/>
<protein>
    <submittedName>
        <fullName evidence="1">IS3 family transposase</fullName>
    </submittedName>
</protein>
<name>A0A075X8R8_9HYPH</name>
<evidence type="ECO:0000313" key="1">
    <source>
        <dbReference type="EMBL" id="AIH15791.1"/>
    </source>
</evidence>
<reference evidence="1" key="1">
    <citation type="journal article" date="2015" name="Appl. Environ. Microbiol.">
        <title>Molecular mechanism of nicotine degradation by a newly isolated strain, Ochrobactrum sp. strain SJY1.</title>
        <authorList>
            <person name="Yu H."/>
            <person name="Tang H."/>
            <person name="Zhu X."/>
            <person name="Li Y."/>
            <person name="Xu P."/>
        </authorList>
    </citation>
    <scope>NUCLEOTIDE SEQUENCE</scope>
    <source>
        <strain evidence="1">SJY1</strain>
    </source>
</reference>
<dbReference type="AlphaFoldDB" id="A0A075X8R8"/>
<accession>A0A075X8R8</accession>
<sequence length="59" mass="6463">MVIEPIDPFERGELHGFEVAPRSPSMDDLGLVKAVDRFGESVVITVANTSDGRLDACFR</sequence>
<dbReference type="EMBL" id="KM065745">
    <property type="protein sequence ID" value="AIH15791.1"/>
    <property type="molecule type" value="Genomic_DNA"/>
</dbReference>
<organism evidence="1">
    <name type="scientific">Ochrobactrum sp. SJY1</name>
    <dbReference type="NCBI Taxonomy" id="1526653"/>
    <lineage>
        <taxon>Bacteria</taxon>
        <taxon>Pseudomonadati</taxon>
        <taxon>Pseudomonadota</taxon>
        <taxon>Alphaproteobacteria</taxon>
        <taxon>Hyphomicrobiales</taxon>
        <taxon>Brucellaceae</taxon>
        <taxon>Brucella/Ochrobactrum group</taxon>
        <taxon>Ochrobactrum</taxon>
    </lineage>
</organism>